<feature type="region of interest" description="Disordered" evidence="1">
    <location>
        <begin position="407"/>
        <end position="429"/>
    </location>
</feature>
<organism evidence="2 3">
    <name type="scientific">Naematelia encephala</name>
    <dbReference type="NCBI Taxonomy" id="71784"/>
    <lineage>
        <taxon>Eukaryota</taxon>
        <taxon>Fungi</taxon>
        <taxon>Dikarya</taxon>
        <taxon>Basidiomycota</taxon>
        <taxon>Agaricomycotina</taxon>
        <taxon>Tremellomycetes</taxon>
        <taxon>Tremellales</taxon>
        <taxon>Naemateliaceae</taxon>
        <taxon>Naematelia</taxon>
    </lineage>
</organism>
<dbReference type="Gene3D" id="2.60.120.260">
    <property type="entry name" value="Galactose-binding domain-like"/>
    <property type="match status" value="2"/>
</dbReference>
<dbReference type="Proteomes" id="UP000193986">
    <property type="component" value="Unassembled WGS sequence"/>
</dbReference>
<accession>A0A1Y2B3K4</accession>
<comment type="caution">
    <text evidence="2">The sequence shown here is derived from an EMBL/GenBank/DDBJ whole genome shotgun (WGS) entry which is preliminary data.</text>
</comment>
<dbReference type="AlphaFoldDB" id="A0A1Y2B3K4"/>
<evidence type="ECO:0000256" key="1">
    <source>
        <dbReference type="SAM" id="MobiDB-lite"/>
    </source>
</evidence>
<reference evidence="2 3" key="1">
    <citation type="submission" date="2016-07" db="EMBL/GenBank/DDBJ databases">
        <title>Pervasive Adenine N6-methylation of Active Genes in Fungi.</title>
        <authorList>
            <consortium name="DOE Joint Genome Institute"/>
            <person name="Mondo S.J."/>
            <person name="Dannebaum R.O."/>
            <person name="Kuo R.C."/>
            <person name="Labutti K."/>
            <person name="Haridas S."/>
            <person name="Kuo A."/>
            <person name="Salamov A."/>
            <person name="Ahrendt S.R."/>
            <person name="Lipzen A."/>
            <person name="Sullivan W."/>
            <person name="Andreopoulos W.B."/>
            <person name="Clum A."/>
            <person name="Lindquist E."/>
            <person name="Daum C."/>
            <person name="Ramamoorthy G.K."/>
            <person name="Gryganskyi A."/>
            <person name="Culley D."/>
            <person name="Magnuson J.K."/>
            <person name="James T.Y."/>
            <person name="O'Malley M.A."/>
            <person name="Stajich J.E."/>
            <person name="Spatafora J.W."/>
            <person name="Visel A."/>
            <person name="Grigoriev I.V."/>
        </authorList>
    </citation>
    <scope>NUCLEOTIDE SEQUENCE [LARGE SCALE GENOMIC DNA]</scope>
    <source>
        <strain evidence="2 3">68-887.2</strain>
    </source>
</reference>
<proteinExistence type="predicted"/>
<dbReference type="OrthoDB" id="2563669at2759"/>
<name>A0A1Y2B3K4_9TREE</name>
<evidence type="ECO:0000313" key="2">
    <source>
        <dbReference type="EMBL" id="ORY29306.1"/>
    </source>
</evidence>
<dbReference type="InParanoid" id="A0A1Y2B3K4"/>
<protein>
    <submittedName>
        <fullName evidence="2">Uncharacterized protein</fullName>
    </submittedName>
</protein>
<gene>
    <name evidence="2" type="ORF">BCR39DRAFT_532216</name>
</gene>
<evidence type="ECO:0000313" key="3">
    <source>
        <dbReference type="Proteomes" id="UP000193986"/>
    </source>
</evidence>
<sequence>MSRSNVTTNTSNLNVTIDDFDPLISYSDYSDWSTPDPQDHPDWFNASSSITSEVWHEATYHYTTVQGAQASFNFTGMFHVARSISQLLLFLSHLVSSCPSSSTFCSFLFLFNIKSHLYPSPYTSQSPLNLLSISSQSPLNLLSISSQSPLLSFPLYQYTNITKGSSVWIYGFTSSTPNYTLTIDPSSSQPYTTSLSNGNTTANERALLFSSEELAYTQHEVVLENQSGGLGVDLVVVGFEGGAEGATLANTTLDDRASEIVFTGSWTQQNNDLFYNTTSSYTEGPGNNFQVNFTGSAVYIYGDQVNDHGPFSVYINDTTTPYATHTGRSGCGGGYAKYCEKVHGLAFFANNLPEGQHTLRLENQGPSDGNMTYFDFDYLVYTTPSIYSTQSLASSSCPFTNCTTASTTSSTTSASTSTSSPSTSSSSAGELGMAVGNGALGLMMGAWFLRKLLV</sequence>
<dbReference type="EMBL" id="MCFC01000026">
    <property type="protein sequence ID" value="ORY29306.1"/>
    <property type="molecule type" value="Genomic_DNA"/>
</dbReference>
<keyword evidence="3" id="KW-1185">Reference proteome</keyword>
<feature type="compositionally biased region" description="Low complexity" evidence="1">
    <location>
        <begin position="407"/>
        <end position="428"/>
    </location>
</feature>